<comment type="pathway">
    <text evidence="2">Carbohydrate metabolism; pentose and glucuronate interconversion.</text>
</comment>
<dbReference type="InterPro" id="IPR003766">
    <property type="entry name" value="Uronate_isomerase"/>
</dbReference>
<evidence type="ECO:0000256" key="5">
    <source>
        <dbReference type="ARBA" id="ARBA00020555"/>
    </source>
</evidence>
<protein>
    <recommendedName>
        <fullName evidence="5">Uronate isomerase</fullName>
        <ecNumber evidence="4">5.3.1.12</ecNumber>
    </recommendedName>
</protein>
<comment type="caution">
    <text evidence="7">The sequence shown here is derived from an EMBL/GenBank/DDBJ whole genome shotgun (WGS) entry which is preliminary data.</text>
</comment>
<dbReference type="PANTHER" id="PTHR30068:SF4">
    <property type="entry name" value="URONATE ISOMERASE"/>
    <property type="match status" value="1"/>
</dbReference>
<dbReference type="PANTHER" id="PTHR30068">
    <property type="entry name" value="URONATE ISOMERASE"/>
    <property type="match status" value="1"/>
</dbReference>
<dbReference type="SUPFAM" id="SSF51556">
    <property type="entry name" value="Metallo-dependent hydrolases"/>
    <property type="match status" value="1"/>
</dbReference>
<evidence type="ECO:0000313" key="8">
    <source>
        <dbReference type="Proteomes" id="UP000005580"/>
    </source>
</evidence>
<dbReference type="AlphaFoldDB" id="E7RS32"/>
<evidence type="ECO:0000256" key="3">
    <source>
        <dbReference type="ARBA" id="ARBA00008397"/>
    </source>
</evidence>
<dbReference type="UniPathway" id="UPA00246"/>
<dbReference type="HOGENOM" id="CLU_085028_0_0_10"/>
<evidence type="ECO:0000256" key="6">
    <source>
        <dbReference type="ARBA" id="ARBA00023235"/>
    </source>
</evidence>
<dbReference type="GO" id="GO:0042840">
    <property type="term" value="P:D-glucuronate catabolic process"/>
    <property type="evidence" value="ECO:0007669"/>
    <property type="project" value="TreeGrafter"/>
</dbReference>
<dbReference type="GO" id="GO:0008880">
    <property type="term" value="F:glucuronate isomerase activity"/>
    <property type="evidence" value="ECO:0007669"/>
    <property type="project" value="UniProtKB-EC"/>
</dbReference>
<dbReference type="EMBL" id="AEPE02000006">
    <property type="protein sequence ID" value="EFZ36033.1"/>
    <property type="molecule type" value="Genomic_DNA"/>
</dbReference>
<comment type="similarity">
    <text evidence="3">Belongs to the metallo-dependent hydrolases superfamily. Uronate isomerase family.</text>
</comment>
<dbReference type="eggNOG" id="COG1904">
    <property type="taxonomic scope" value="Bacteria"/>
</dbReference>
<dbReference type="Gene3D" id="3.20.20.140">
    <property type="entry name" value="Metal-dependent hydrolases"/>
    <property type="match status" value="1"/>
</dbReference>
<proteinExistence type="inferred from homology"/>
<dbReference type="Pfam" id="PF02614">
    <property type="entry name" value="UxaC"/>
    <property type="match status" value="1"/>
</dbReference>
<evidence type="ECO:0000256" key="4">
    <source>
        <dbReference type="ARBA" id="ARBA00012546"/>
    </source>
</evidence>
<name>E7RS32_9BACT</name>
<dbReference type="GO" id="GO:0019698">
    <property type="term" value="P:D-galacturonate catabolic process"/>
    <property type="evidence" value="ECO:0007669"/>
    <property type="project" value="TreeGrafter"/>
</dbReference>
<reference evidence="7" key="1">
    <citation type="submission" date="2011-01" db="EMBL/GenBank/DDBJ databases">
        <authorList>
            <person name="Muzny D."/>
            <person name="Qin X."/>
            <person name="Buhay C."/>
            <person name="Dugan-Rocha S."/>
            <person name="Ding Y."/>
            <person name="Chen G."/>
            <person name="Hawes A."/>
            <person name="Holder M."/>
            <person name="Jhangiani S."/>
            <person name="Johnson A."/>
            <person name="Khan Z."/>
            <person name="Li Z."/>
            <person name="Liu W."/>
            <person name="Liu X."/>
            <person name="Perez L."/>
            <person name="Shen H."/>
            <person name="Wang Q."/>
            <person name="Watt J."/>
            <person name="Xi L."/>
            <person name="Xin Y."/>
            <person name="Zhou J."/>
            <person name="Deng J."/>
            <person name="Jiang H."/>
            <person name="Liu Y."/>
            <person name="Qu J."/>
            <person name="Song X.-Z."/>
            <person name="Zhang L."/>
            <person name="Villasana D."/>
            <person name="Johnson A."/>
            <person name="Liu J."/>
            <person name="Liyanage D."/>
            <person name="Lorensuhewa L."/>
            <person name="Robinson T."/>
            <person name="Song A."/>
            <person name="Song B.-B."/>
            <person name="Dinh H."/>
            <person name="Thornton R."/>
            <person name="Coyle M."/>
            <person name="Francisco L."/>
            <person name="Jackson L."/>
            <person name="Javaid M."/>
            <person name="Korchina V."/>
            <person name="Kovar C."/>
            <person name="Mata R."/>
            <person name="Mathew T."/>
            <person name="Ngo R."/>
            <person name="Nguyen L."/>
            <person name="Nguyen N."/>
            <person name="Okwuonu G."/>
            <person name="Ongeri F."/>
            <person name="Pham C."/>
            <person name="Simmons D."/>
            <person name="Wilczek-Boney K."/>
            <person name="Hale W."/>
            <person name="Jakkamsetti A."/>
            <person name="Pham P."/>
            <person name="Ruth R."/>
            <person name="San Lucas F."/>
            <person name="Warren J."/>
            <person name="Zhang J."/>
            <person name="Zhao Z."/>
            <person name="Zhou C."/>
            <person name="Zhu D."/>
            <person name="Lee S."/>
            <person name="Bess C."/>
            <person name="Blankenburg K."/>
            <person name="Forbes L."/>
            <person name="Fu Q."/>
            <person name="Gubbala S."/>
            <person name="Hirani K."/>
            <person name="Jayaseelan J.C."/>
            <person name="Lara F."/>
            <person name="Munidasa M."/>
            <person name="Palculict T."/>
            <person name="Patil S."/>
            <person name="Pu L.-L."/>
            <person name="Saada N."/>
            <person name="Tang L."/>
            <person name="Weissenberger G."/>
            <person name="Zhu Y."/>
            <person name="Hemphill L."/>
            <person name="Shang Y."/>
            <person name="Youmans B."/>
            <person name="Ayvaz T."/>
            <person name="Ross M."/>
            <person name="Santibanez J."/>
            <person name="Aqrawi P."/>
            <person name="Gross S."/>
            <person name="Joshi V."/>
            <person name="Fowler G."/>
            <person name="Nazareth L."/>
            <person name="Reid J."/>
            <person name="Worley K."/>
            <person name="Petrosino J."/>
            <person name="Highlander S."/>
            <person name="Gibbs R."/>
        </authorList>
    </citation>
    <scope>NUCLEOTIDE SEQUENCE [LARGE SCALE GENOMIC DNA]</scope>
    <source>
        <strain evidence="7">ATCC 33269</strain>
    </source>
</reference>
<dbReference type="EC" id="5.3.1.12" evidence="4"/>
<evidence type="ECO:0000256" key="2">
    <source>
        <dbReference type="ARBA" id="ARBA00004892"/>
    </source>
</evidence>
<accession>E7RS32</accession>
<dbReference type="InterPro" id="IPR032466">
    <property type="entry name" value="Metal_Hydrolase"/>
</dbReference>
<organism evidence="7 8">
    <name type="scientific">Hoylesella oralis ATCC 33269</name>
    <dbReference type="NCBI Taxonomy" id="873533"/>
    <lineage>
        <taxon>Bacteria</taxon>
        <taxon>Pseudomonadati</taxon>
        <taxon>Bacteroidota</taxon>
        <taxon>Bacteroidia</taxon>
        <taxon>Bacteroidales</taxon>
        <taxon>Prevotellaceae</taxon>
        <taxon>Hoylesella</taxon>
    </lineage>
</organism>
<comment type="catalytic activity">
    <reaction evidence="1">
        <text>D-glucuronate = D-fructuronate</text>
        <dbReference type="Rhea" id="RHEA:13049"/>
        <dbReference type="ChEBI" id="CHEBI:58720"/>
        <dbReference type="ChEBI" id="CHEBI:59863"/>
        <dbReference type="EC" id="5.3.1.12"/>
    </reaction>
</comment>
<dbReference type="Proteomes" id="UP000005580">
    <property type="component" value="Unassembled WGS sequence"/>
</dbReference>
<evidence type="ECO:0000313" key="7">
    <source>
        <dbReference type="EMBL" id="EFZ36033.1"/>
    </source>
</evidence>
<evidence type="ECO:0000256" key="1">
    <source>
        <dbReference type="ARBA" id="ARBA00001165"/>
    </source>
</evidence>
<gene>
    <name evidence="7" type="ORF">HMPREF0663_12100</name>
</gene>
<keyword evidence="8" id="KW-1185">Reference proteome</keyword>
<keyword evidence="6 7" id="KW-0413">Isomerase</keyword>
<sequence length="251" mass="29125">MLEALSMRHQYFVDHECCLSDHDIEEFYDEEFTDSQIDTIFRKAMRGMRLSTLEIHQYKHCFLRKMAEMDYATGWTQQFHCGAIHDKSNLISRSVGRKYGFDSIGVFNTAKAMGHFMDYLSSENKLTRTILYSINPSSNDMIAAMLGNFQDGSCQGKIQFGLGWWLNNQYDAILRHLNAISVDGNFSHFIGFMTDCHSLLSFSRHEFFRRILCNVVGNFVERGLLPYNEPLLARLVEDISYNNVKRYISPT</sequence>